<accession>A0A420WUQ1</accession>
<comment type="caution">
    <text evidence="1">The sequence shown here is derived from an EMBL/GenBank/DDBJ whole genome shotgun (WGS) entry which is preliminary data.</text>
</comment>
<keyword evidence="2" id="KW-1185">Reference proteome</keyword>
<sequence length="283" mass="31698">MATYGALFENASGDVLIDGSNPCCFLHETGDVTFTSYRDGDSGQSLYWYRAHQINFQNTITTHEPPFICGYSVKGCVIFGYVVGSPGNWQGFKVCASNRYTGYGNFGFVESIEGRIKYAVFSQNGEVRSSDDYGLLIRNEGGQQVFDSRKFPFSLQGQFSYRRWGDNDGSTVRYDGGFYNNGEDVEPPDSNSWPLLSTLNQMLWLRSPDFGALGKIIVEKNGDRFNYRLGLFYGVNQDLHSEFNGYNDRGGRATPNYDTLPNLGGGQTAYNLIVFGKIPYFIQ</sequence>
<evidence type="ECO:0000313" key="1">
    <source>
        <dbReference type="EMBL" id="RKQ97163.1"/>
    </source>
</evidence>
<dbReference type="EMBL" id="RBIN01000007">
    <property type="protein sequence ID" value="RKQ97163.1"/>
    <property type="molecule type" value="Genomic_DNA"/>
</dbReference>
<protein>
    <submittedName>
        <fullName evidence="1">Uncharacterized protein</fullName>
    </submittedName>
</protein>
<gene>
    <name evidence="1" type="ORF">C7446_2583</name>
</gene>
<dbReference type="RefSeq" id="WP_121173495.1">
    <property type="nucleotide sequence ID" value="NZ_RBIN01000007.1"/>
</dbReference>
<reference evidence="1 2" key="1">
    <citation type="submission" date="2018-10" db="EMBL/GenBank/DDBJ databases">
        <title>Genomic Encyclopedia of Type Strains, Phase IV (KMG-IV): sequencing the most valuable type-strain genomes for metagenomic binning, comparative biology and taxonomic classification.</title>
        <authorList>
            <person name="Goeker M."/>
        </authorList>
    </citation>
    <scope>NUCLEOTIDE SEQUENCE [LARGE SCALE GENOMIC DNA]</scope>
    <source>
        <strain evidence="1 2">DSM 23229</strain>
    </source>
</reference>
<name>A0A420WUQ1_9GAMM</name>
<dbReference type="OrthoDB" id="7007207at2"/>
<dbReference type="AlphaFoldDB" id="A0A420WUQ1"/>
<proteinExistence type="predicted"/>
<evidence type="ECO:0000313" key="2">
    <source>
        <dbReference type="Proteomes" id="UP000281975"/>
    </source>
</evidence>
<dbReference type="Proteomes" id="UP000281975">
    <property type="component" value="Unassembled WGS sequence"/>
</dbReference>
<organism evidence="1 2">
    <name type="scientific">Kushneria sinocarnis</name>
    <dbReference type="NCBI Taxonomy" id="595502"/>
    <lineage>
        <taxon>Bacteria</taxon>
        <taxon>Pseudomonadati</taxon>
        <taxon>Pseudomonadota</taxon>
        <taxon>Gammaproteobacteria</taxon>
        <taxon>Oceanospirillales</taxon>
        <taxon>Halomonadaceae</taxon>
        <taxon>Kushneria</taxon>
    </lineage>
</organism>